<proteinExistence type="predicted"/>
<keyword evidence="2" id="KW-1185">Reference proteome</keyword>
<accession>A0A1Q9A3Q0</accession>
<evidence type="ECO:0000313" key="2">
    <source>
        <dbReference type="Proteomes" id="UP000185598"/>
    </source>
</evidence>
<organism evidence="1 2">
    <name type="scientific">Allorhizobium taibaishanense</name>
    <dbReference type="NCBI Taxonomy" id="887144"/>
    <lineage>
        <taxon>Bacteria</taxon>
        <taxon>Pseudomonadati</taxon>
        <taxon>Pseudomonadota</taxon>
        <taxon>Alphaproteobacteria</taxon>
        <taxon>Hyphomicrobiales</taxon>
        <taxon>Rhizobiaceae</taxon>
        <taxon>Rhizobium/Agrobacterium group</taxon>
        <taxon>Allorhizobium</taxon>
    </lineage>
</organism>
<evidence type="ECO:0000313" key="1">
    <source>
        <dbReference type="EMBL" id="OLP49162.1"/>
    </source>
</evidence>
<sequence>MEKVSLQTKGRTRPIAKRNIQPAAAQQRTAMFITLIVDIREKLPSGTFYSPFISTAARELPCRDGSC</sequence>
<reference evidence="1 2" key="1">
    <citation type="submission" date="2016-09" db="EMBL/GenBank/DDBJ databases">
        <title>Rhizobium oryziradicis sp. nov., isolated from the root of rice.</title>
        <authorList>
            <person name="Zhao J."/>
            <person name="Zhang X."/>
        </authorList>
    </citation>
    <scope>NUCLEOTIDE SEQUENCE [LARGE SCALE GENOMIC DNA]</scope>
    <source>
        <strain evidence="1 2">14971</strain>
    </source>
</reference>
<gene>
    <name evidence="1" type="ORF">BJF91_18930</name>
</gene>
<comment type="caution">
    <text evidence="1">The sequence shown here is derived from an EMBL/GenBank/DDBJ whole genome shotgun (WGS) entry which is preliminary data.</text>
</comment>
<protein>
    <submittedName>
        <fullName evidence="1">Uncharacterized protein</fullName>
    </submittedName>
</protein>
<dbReference type="Proteomes" id="UP000185598">
    <property type="component" value="Unassembled WGS sequence"/>
</dbReference>
<dbReference type="AlphaFoldDB" id="A0A1Q9A3Q0"/>
<dbReference type="EMBL" id="MKIN01000022">
    <property type="protein sequence ID" value="OLP49162.1"/>
    <property type="molecule type" value="Genomic_DNA"/>
</dbReference>
<name>A0A1Q9A3Q0_9HYPH</name>